<evidence type="ECO:0000259" key="1">
    <source>
        <dbReference type="Pfam" id="PF00535"/>
    </source>
</evidence>
<dbReference type="OrthoDB" id="9815829at2"/>
<protein>
    <submittedName>
        <fullName evidence="2">Glycosyltransferase family 2 protein</fullName>
    </submittedName>
</protein>
<dbReference type="GO" id="GO:0016758">
    <property type="term" value="F:hexosyltransferase activity"/>
    <property type="evidence" value="ECO:0007669"/>
    <property type="project" value="UniProtKB-ARBA"/>
</dbReference>
<dbReference type="Gene3D" id="3.90.550.10">
    <property type="entry name" value="Spore Coat Polysaccharide Biosynthesis Protein SpsA, Chain A"/>
    <property type="match status" value="1"/>
</dbReference>
<accession>A0A563U0N3</accession>
<keyword evidence="3" id="KW-1185">Reference proteome</keyword>
<name>A0A563U0N3_9SPHI</name>
<dbReference type="PANTHER" id="PTHR22916:SF3">
    <property type="entry name" value="UDP-GLCNAC:BETAGAL BETA-1,3-N-ACETYLGLUCOSAMINYLTRANSFERASE-LIKE PROTEIN 1"/>
    <property type="match status" value="1"/>
</dbReference>
<organism evidence="2 3">
    <name type="scientific">Mucilaginibacter pallidiroseus</name>
    <dbReference type="NCBI Taxonomy" id="2599295"/>
    <lineage>
        <taxon>Bacteria</taxon>
        <taxon>Pseudomonadati</taxon>
        <taxon>Bacteroidota</taxon>
        <taxon>Sphingobacteriia</taxon>
        <taxon>Sphingobacteriales</taxon>
        <taxon>Sphingobacteriaceae</taxon>
        <taxon>Mucilaginibacter</taxon>
    </lineage>
</organism>
<evidence type="ECO:0000313" key="2">
    <source>
        <dbReference type="EMBL" id="TWR25187.1"/>
    </source>
</evidence>
<gene>
    <name evidence="2" type="ORF">FPZ43_17090</name>
</gene>
<dbReference type="InterPro" id="IPR029044">
    <property type="entry name" value="Nucleotide-diphossugar_trans"/>
</dbReference>
<dbReference type="PANTHER" id="PTHR22916">
    <property type="entry name" value="GLYCOSYLTRANSFERASE"/>
    <property type="match status" value="1"/>
</dbReference>
<reference evidence="2 3" key="1">
    <citation type="submission" date="2019-07" db="EMBL/GenBank/DDBJ databases">
        <authorList>
            <person name="Kim J."/>
        </authorList>
    </citation>
    <scope>NUCLEOTIDE SEQUENCE [LARGE SCALE GENOMIC DNA]</scope>
    <source>
        <strain evidence="3">dk17</strain>
    </source>
</reference>
<sequence length="333" mass="39700">MFCQIFKELDRFPLVSVVIPNYNHARYLDERIKSVVYQSYPNIEVIILDDSSTDNSREIIEHFRNNPKIKNVLFNSENSGSPFKQWNLGVSIAKGEYIWIAESDDIADENFIESCIEIFESGDNDIKLVYTDSYEIDVDNNKLGRWSRWMSFLNTNLWVNDFCVGGQHLNKVYNHFINVIPNASCVVFRKSAYPPSTYLAEIEKLKFTGDWRIWFYIFTDSRVSYINKPLNYFRYHLNTTRSNPSKRLENVKEQYETIYKLKQAIEPSPDIYLYEQKLHELYGMWNPAIRYFFTKQNVEILYLALIVDKKLIRRLFQTFINRFKSLLWCQKCL</sequence>
<dbReference type="Proteomes" id="UP000320042">
    <property type="component" value="Unassembled WGS sequence"/>
</dbReference>
<evidence type="ECO:0000313" key="3">
    <source>
        <dbReference type="Proteomes" id="UP000320042"/>
    </source>
</evidence>
<dbReference type="AlphaFoldDB" id="A0A563U0N3"/>
<dbReference type="SUPFAM" id="SSF53448">
    <property type="entry name" value="Nucleotide-diphospho-sugar transferases"/>
    <property type="match status" value="1"/>
</dbReference>
<dbReference type="Pfam" id="PF00535">
    <property type="entry name" value="Glycos_transf_2"/>
    <property type="match status" value="1"/>
</dbReference>
<feature type="domain" description="Glycosyltransferase 2-like" evidence="1">
    <location>
        <begin position="16"/>
        <end position="156"/>
    </location>
</feature>
<proteinExistence type="predicted"/>
<keyword evidence="2" id="KW-0808">Transferase</keyword>
<comment type="caution">
    <text evidence="2">The sequence shown here is derived from an EMBL/GenBank/DDBJ whole genome shotgun (WGS) entry which is preliminary data.</text>
</comment>
<dbReference type="EMBL" id="VOEJ01000009">
    <property type="protein sequence ID" value="TWR25187.1"/>
    <property type="molecule type" value="Genomic_DNA"/>
</dbReference>
<dbReference type="CDD" id="cd00761">
    <property type="entry name" value="Glyco_tranf_GTA_type"/>
    <property type="match status" value="1"/>
</dbReference>
<dbReference type="InterPro" id="IPR001173">
    <property type="entry name" value="Glyco_trans_2-like"/>
</dbReference>